<dbReference type="AlphaFoldDB" id="A0AAV0QGX9"/>
<dbReference type="PANTHER" id="PTHR35101:SF12">
    <property type="entry name" value="OS02G0162600 PROTEIN"/>
    <property type="match status" value="1"/>
</dbReference>
<comment type="caution">
    <text evidence="1">The sequence shown here is derived from an EMBL/GenBank/DDBJ whole genome shotgun (WGS) entry which is preliminary data.</text>
</comment>
<evidence type="ECO:0000313" key="2">
    <source>
        <dbReference type="Proteomes" id="UP001154282"/>
    </source>
</evidence>
<sequence length="85" mass="9470">MANSHIAKFITEVAPPRYVSIMRRRASSKMLDTITEEDRDFTIDANSFDAFSSDDSLTFVDSSPSFAAAKSEYLLIGIQRTLVCV</sequence>
<protein>
    <submittedName>
        <fullName evidence="1">Uncharacterized protein</fullName>
    </submittedName>
</protein>
<proteinExistence type="predicted"/>
<gene>
    <name evidence="1" type="ORF">LITE_LOCUS43307</name>
</gene>
<keyword evidence="2" id="KW-1185">Reference proteome</keyword>
<accession>A0AAV0QGX9</accession>
<reference evidence="1" key="1">
    <citation type="submission" date="2022-08" db="EMBL/GenBank/DDBJ databases">
        <authorList>
            <person name="Gutierrez-Valencia J."/>
        </authorList>
    </citation>
    <scope>NUCLEOTIDE SEQUENCE</scope>
</reference>
<organism evidence="1 2">
    <name type="scientific">Linum tenue</name>
    <dbReference type="NCBI Taxonomy" id="586396"/>
    <lineage>
        <taxon>Eukaryota</taxon>
        <taxon>Viridiplantae</taxon>
        <taxon>Streptophyta</taxon>
        <taxon>Embryophyta</taxon>
        <taxon>Tracheophyta</taxon>
        <taxon>Spermatophyta</taxon>
        <taxon>Magnoliopsida</taxon>
        <taxon>eudicotyledons</taxon>
        <taxon>Gunneridae</taxon>
        <taxon>Pentapetalae</taxon>
        <taxon>rosids</taxon>
        <taxon>fabids</taxon>
        <taxon>Malpighiales</taxon>
        <taxon>Linaceae</taxon>
        <taxon>Linum</taxon>
    </lineage>
</organism>
<dbReference type="EMBL" id="CAMGYJ010000009">
    <property type="protein sequence ID" value="CAI0544810.1"/>
    <property type="molecule type" value="Genomic_DNA"/>
</dbReference>
<dbReference type="Proteomes" id="UP001154282">
    <property type="component" value="Unassembled WGS sequence"/>
</dbReference>
<evidence type="ECO:0000313" key="1">
    <source>
        <dbReference type="EMBL" id="CAI0544810.1"/>
    </source>
</evidence>
<dbReference type="PANTHER" id="PTHR35101">
    <property type="entry name" value="OS02G0162600 PROTEIN"/>
    <property type="match status" value="1"/>
</dbReference>
<name>A0AAV0QGX9_9ROSI</name>